<organism evidence="1 2">
    <name type="scientific">Paramecium primaurelia</name>
    <dbReference type="NCBI Taxonomy" id="5886"/>
    <lineage>
        <taxon>Eukaryota</taxon>
        <taxon>Sar</taxon>
        <taxon>Alveolata</taxon>
        <taxon>Ciliophora</taxon>
        <taxon>Intramacronucleata</taxon>
        <taxon>Oligohymenophorea</taxon>
        <taxon>Peniculida</taxon>
        <taxon>Parameciidae</taxon>
        <taxon>Paramecium</taxon>
    </lineage>
</organism>
<evidence type="ECO:0000313" key="2">
    <source>
        <dbReference type="Proteomes" id="UP000688137"/>
    </source>
</evidence>
<comment type="caution">
    <text evidence="1">The sequence shown here is derived from an EMBL/GenBank/DDBJ whole genome shotgun (WGS) entry which is preliminary data.</text>
</comment>
<dbReference type="AlphaFoldDB" id="A0A8S1MB43"/>
<name>A0A8S1MB43_PARPR</name>
<accession>A0A8S1MB43</accession>
<evidence type="ECO:0000313" key="1">
    <source>
        <dbReference type="EMBL" id="CAD8077638.1"/>
    </source>
</evidence>
<dbReference type="EMBL" id="CAJJDM010000059">
    <property type="protein sequence ID" value="CAD8077638.1"/>
    <property type="molecule type" value="Genomic_DNA"/>
</dbReference>
<keyword evidence="2" id="KW-1185">Reference proteome</keyword>
<reference evidence="1" key="1">
    <citation type="submission" date="2021-01" db="EMBL/GenBank/DDBJ databases">
        <authorList>
            <consortium name="Genoscope - CEA"/>
            <person name="William W."/>
        </authorList>
    </citation>
    <scope>NUCLEOTIDE SEQUENCE</scope>
</reference>
<sequence>MLNFPQNARDHFSCDCDPCEFAITHGEEIIPKRVPTQKPIQQIQDKDLGLLLRKLQAPNKLTRSVRIRIPETCVCNEGEIKFIAYYDESEGFIKFIQKPTFQQTKQFMNERRPPDSLAVIIKYIDNNMQVMTDMEFTILMMKRKIDPIWSQILYIQNFNSNKNYELQHYEFKHQFDSKYPEFDQARIEILILNGEIARASSDFVPMVREEAYENQLSQDQYCRYMVYKMVHYADVFGGIQITEGKFSFLKKTFISMERMEYIDLDRKALFDSEILLRKKKMIDEDMFQFQKLIDQNVKKEREYALKVYREILEMDNGLDQSSHLLKNKLSVIGYDLKKYSQSIQSNFQQVMVSKDPASTLKELVIEQKVNEEKLTSILKPKKGDKTKKNI</sequence>
<protein>
    <submittedName>
        <fullName evidence="1">Uncharacterized protein</fullName>
    </submittedName>
</protein>
<proteinExistence type="predicted"/>
<dbReference type="OMA" id="MEFTILM"/>
<dbReference type="Proteomes" id="UP000688137">
    <property type="component" value="Unassembled WGS sequence"/>
</dbReference>
<gene>
    <name evidence="1" type="ORF">PPRIM_AZ9-3.1.T0580213</name>
</gene>